<sequence length="402" mass="45384">MSYSLVQLSTVADVFNGKTPSKAQQRDKGFPVLKIKDVSAKRKFRGHFESFVDESVAFKSKDKFLKLNDTLILNAAHNASHVGSKQYRAEIEVVGSLPTGEWLIARTKDEKSLDSVYLSFYLRSDFVRHQISLLVKGIHLYPKDVARLNIPLPPLETQKQIAAVLEKADQLRKDCQQMEQELNSLAHSVFIDMFGDPVTNPKGWELESLGALCDFENGDRSSNYPSKGDITETGKLFLSSADIGMGDFQIKSSKFISQEKFDSLSRGKCQTGDVLMTLRGNGLGRCCVFDCEYDEGFINAQMVIIRPDAKKCSSRFLVEQLNCKPIFNQLLRLTSGSAQPQFSAADVKGFQVLIPPLSEQKKYHKVVDRIKRDVLRLRTQYYDYENLFSSLMQKAFKGELNL</sequence>
<keyword evidence="7" id="KW-1185">Reference proteome</keyword>
<comment type="similarity">
    <text evidence="1">Belongs to the type-I restriction system S methylase family.</text>
</comment>
<dbReference type="InterPro" id="IPR052021">
    <property type="entry name" value="Type-I_RS_S_subunit"/>
</dbReference>
<dbReference type="Proteomes" id="UP001155586">
    <property type="component" value="Unassembled WGS sequence"/>
</dbReference>
<evidence type="ECO:0000256" key="4">
    <source>
        <dbReference type="SAM" id="Coils"/>
    </source>
</evidence>
<dbReference type="GO" id="GO:0003677">
    <property type="term" value="F:DNA binding"/>
    <property type="evidence" value="ECO:0007669"/>
    <property type="project" value="UniProtKB-KW"/>
</dbReference>
<dbReference type="EC" id="3.1.21.-" evidence="6"/>
<accession>A0A9X3CCA0</accession>
<keyword evidence="6" id="KW-0378">Hydrolase</keyword>
<dbReference type="GO" id="GO:0016787">
    <property type="term" value="F:hydrolase activity"/>
    <property type="evidence" value="ECO:0007669"/>
    <property type="project" value="UniProtKB-KW"/>
</dbReference>
<evidence type="ECO:0000259" key="5">
    <source>
        <dbReference type="Pfam" id="PF01420"/>
    </source>
</evidence>
<evidence type="ECO:0000256" key="2">
    <source>
        <dbReference type="ARBA" id="ARBA00022747"/>
    </source>
</evidence>
<dbReference type="PANTHER" id="PTHR30408:SF12">
    <property type="entry name" value="TYPE I RESTRICTION ENZYME MJAVIII SPECIFICITY SUBUNIT"/>
    <property type="match status" value="1"/>
</dbReference>
<dbReference type="PANTHER" id="PTHR30408">
    <property type="entry name" value="TYPE-1 RESTRICTION ENZYME ECOKI SPECIFICITY PROTEIN"/>
    <property type="match status" value="1"/>
</dbReference>
<dbReference type="GO" id="GO:0004519">
    <property type="term" value="F:endonuclease activity"/>
    <property type="evidence" value="ECO:0007669"/>
    <property type="project" value="UniProtKB-KW"/>
</dbReference>
<keyword evidence="2" id="KW-0680">Restriction system</keyword>
<keyword evidence="6" id="KW-0540">Nuclease</keyword>
<reference evidence="6" key="1">
    <citation type="submission" date="2022-02" db="EMBL/GenBank/DDBJ databases">
        <title>Vibrio sp. nov., a new bacterium isolated from Bohai sea, China.</title>
        <authorList>
            <person name="Yuan Y."/>
        </authorList>
    </citation>
    <scope>NUCLEOTIDE SEQUENCE</scope>
    <source>
        <strain evidence="6">DBSS07</strain>
    </source>
</reference>
<feature type="domain" description="Type I restriction modification DNA specificity" evidence="5">
    <location>
        <begin position="201"/>
        <end position="372"/>
    </location>
</feature>
<dbReference type="SUPFAM" id="SSF116734">
    <property type="entry name" value="DNA methylase specificity domain"/>
    <property type="match status" value="2"/>
</dbReference>
<dbReference type="Gene3D" id="3.90.220.20">
    <property type="entry name" value="DNA methylase specificity domains"/>
    <property type="match status" value="2"/>
</dbReference>
<dbReference type="InterPro" id="IPR000055">
    <property type="entry name" value="Restrct_endonuc_typeI_TRD"/>
</dbReference>
<keyword evidence="6" id="KW-0255">Endonuclease</keyword>
<protein>
    <submittedName>
        <fullName evidence="6">Restriction endonuclease subunit S</fullName>
        <ecNumber evidence="6">3.1.21.-</ecNumber>
    </submittedName>
</protein>
<proteinExistence type="inferred from homology"/>
<dbReference type="Pfam" id="PF01420">
    <property type="entry name" value="Methylase_S"/>
    <property type="match status" value="2"/>
</dbReference>
<evidence type="ECO:0000256" key="3">
    <source>
        <dbReference type="ARBA" id="ARBA00023125"/>
    </source>
</evidence>
<dbReference type="EMBL" id="JAKRRX010000014">
    <property type="protein sequence ID" value="MCW8333030.1"/>
    <property type="molecule type" value="Genomic_DNA"/>
</dbReference>
<gene>
    <name evidence="6" type="ORF">MD483_04205</name>
</gene>
<evidence type="ECO:0000256" key="1">
    <source>
        <dbReference type="ARBA" id="ARBA00010923"/>
    </source>
</evidence>
<evidence type="ECO:0000313" key="6">
    <source>
        <dbReference type="EMBL" id="MCW8333030.1"/>
    </source>
</evidence>
<keyword evidence="4" id="KW-0175">Coiled coil</keyword>
<feature type="coiled-coil region" evidence="4">
    <location>
        <begin position="161"/>
        <end position="188"/>
    </location>
</feature>
<name>A0A9X3CCA0_9VIBR</name>
<dbReference type="AlphaFoldDB" id="A0A9X3CCA0"/>
<organism evidence="6 7">
    <name type="scientific">Vibrio paucivorans</name>
    <dbReference type="NCBI Taxonomy" id="2829489"/>
    <lineage>
        <taxon>Bacteria</taxon>
        <taxon>Pseudomonadati</taxon>
        <taxon>Pseudomonadota</taxon>
        <taxon>Gammaproteobacteria</taxon>
        <taxon>Vibrionales</taxon>
        <taxon>Vibrionaceae</taxon>
        <taxon>Vibrio</taxon>
    </lineage>
</organism>
<dbReference type="GO" id="GO:0009307">
    <property type="term" value="P:DNA restriction-modification system"/>
    <property type="evidence" value="ECO:0007669"/>
    <property type="project" value="UniProtKB-KW"/>
</dbReference>
<feature type="domain" description="Type I restriction modification DNA specificity" evidence="5">
    <location>
        <begin position="6"/>
        <end position="170"/>
    </location>
</feature>
<keyword evidence="3" id="KW-0238">DNA-binding</keyword>
<dbReference type="RefSeq" id="WP_265686720.1">
    <property type="nucleotide sequence ID" value="NZ_JAKRRX010000014.1"/>
</dbReference>
<evidence type="ECO:0000313" key="7">
    <source>
        <dbReference type="Proteomes" id="UP001155586"/>
    </source>
</evidence>
<comment type="caution">
    <text evidence="6">The sequence shown here is derived from an EMBL/GenBank/DDBJ whole genome shotgun (WGS) entry which is preliminary data.</text>
</comment>
<dbReference type="InterPro" id="IPR044946">
    <property type="entry name" value="Restrct_endonuc_typeI_TRD_sf"/>
</dbReference>